<feature type="domain" description="FAS1" evidence="1">
    <location>
        <begin position="24"/>
        <end position="164"/>
    </location>
</feature>
<dbReference type="eggNOG" id="COG2335">
    <property type="taxonomic scope" value="Bacteria"/>
</dbReference>
<dbReference type="GO" id="GO:0005615">
    <property type="term" value="C:extracellular space"/>
    <property type="evidence" value="ECO:0007669"/>
    <property type="project" value="TreeGrafter"/>
</dbReference>
<dbReference type="STRING" id="1150600.ADIARSV_1554"/>
<reference evidence="2 3" key="1">
    <citation type="journal article" date="2013" name="Genome Announc.">
        <title>Draft Genome Sequence of Arcticibacter svalbardensis Strain MN12-7T, a Member of the Family Sphingobacteriaceae Isolated from an Arctic Soil Sample.</title>
        <authorList>
            <person name="Shivaji S."/>
            <person name="Ara S."/>
            <person name="Prasad S."/>
            <person name="Manasa B.P."/>
            <person name="Begum Z."/>
            <person name="Singh A."/>
            <person name="Kumar Pinnaka A."/>
        </authorList>
    </citation>
    <scope>NUCLEOTIDE SEQUENCE [LARGE SCALE GENOMIC DNA]</scope>
    <source>
        <strain evidence="2 3">MN12-7</strain>
    </source>
</reference>
<dbReference type="OrthoDB" id="1144324at2"/>
<dbReference type="AlphaFoldDB" id="R9GTV1"/>
<name>R9GTV1_9SPHI</name>
<evidence type="ECO:0000259" key="1">
    <source>
        <dbReference type="PROSITE" id="PS50213"/>
    </source>
</evidence>
<dbReference type="InterPro" id="IPR036378">
    <property type="entry name" value="FAS1_dom_sf"/>
</dbReference>
<evidence type="ECO:0000313" key="2">
    <source>
        <dbReference type="EMBL" id="EOR95277.1"/>
    </source>
</evidence>
<proteinExistence type="predicted"/>
<dbReference type="SMART" id="SM00554">
    <property type="entry name" value="FAS1"/>
    <property type="match status" value="3"/>
</dbReference>
<dbReference type="RefSeq" id="WP_016194790.1">
    <property type="nucleotide sequence ID" value="NZ_AQPN01000060.1"/>
</dbReference>
<dbReference type="Pfam" id="PF02469">
    <property type="entry name" value="Fasciclin"/>
    <property type="match status" value="3"/>
</dbReference>
<dbReference type="InterPro" id="IPR000782">
    <property type="entry name" value="FAS1_domain"/>
</dbReference>
<sequence>MVFTLFTSIFVGCKKDKYETPSAVSIYRIAKEDNSNFSILEAAIDKAGFRQMLDGSDNYTLLAPIDQAFIDAGFADYRAINLADSATIANILKYHIIEGKVDVESLAGGQTLKALNGAELYFDKKEIILPNSNKSTVSFVNGADILGADVSATNGNLQVINRILTPKGADIISVLTSSPNYSLFLAAIKRASTGSRNYLQELSSNKKFTVFAPLNTSFAAFLSGKYLNSTLINTIAPDVVASELVGPHIIENGGYLAYQIPHNSINLSQQRLIVSYSRTIANVANASAGSNTVINSSALAKATANTMASNGVIHGISTIFPIPSANNLLQTIQSDQNLTFLVAAITKASTSSVNFAGLLSSADSYTIFAPNNQAFKDEGFATVDAVSAASVEILSSLLSKHIFEGIIYSTSYPAGSYTLSSINGTAVLFDNSTTGYAAMGPNNSTFGAISTSNTVRSNGVFNIIVKVIK</sequence>
<feature type="domain" description="FAS1" evidence="1">
    <location>
        <begin position="325"/>
        <end position="468"/>
    </location>
</feature>
<dbReference type="InterPro" id="IPR050904">
    <property type="entry name" value="Adhesion/Biosynth-related"/>
</dbReference>
<gene>
    <name evidence="2" type="ORF">ADIARSV_1554</name>
</gene>
<dbReference type="PANTHER" id="PTHR10900">
    <property type="entry name" value="PERIOSTIN-RELATED"/>
    <property type="match status" value="1"/>
</dbReference>
<evidence type="ECO:0000313" key="3">
    <source>
        <dbReference type="Proteomes" id="UP000014174"/>
    </source>
</evidence>
<comment type="caution">
    <text evidence="2">The sequence shown here is derived from an EMBL/GenBank/DDBJ whole genome shotgun (WGS) entry which is preliminary data.</text>
</comment>
<protein>
    <submittedName>
        <fullName evidence="2">Beta-Ig-H3/fasciclin</fullName>
    </submittedName>
</protein>
<dbReference type="PROSITE" id="PS50213">
    <property type="entry name" value="FAS1"/>
    <property type="match status" value="3"/>
</dbReference>
<keyword evidence="3" id="KW-1185">Reference proteome</keyword>
<dbReference type="PATRIC" id="fig|1150600.3.peg.1525"/>
<dbReference type="SUPFAM" id="SSF82153">
    <property type="entry name" value="FAS1 domain"/>
    <property type="match status" value="3"/>
</dbReference>
<dbReference type="PANTHER" id="PTHR10900:SF77">
    <property type="entry name" value="FI19380P1"/>
    <property type="match status" value="1"/>
</dbReference>
<dbReference type="Gene3D" id="2.30.180.10">
    <property type="entry name" value="FAS1 domain"/>
    <property type="match status" value="3"/>
</dbReference>
<dbReference type="EMBL" id="AQPN01000060">
    <property type="protein sequence ID" value="EOR95277.1"/>
    <property type="molecule type" value="Genomic_DNA"/>
</dbReference>
<feature type="domain" description="FAS1" evidence="1">
    <location>
        <begin position="168"/>
        <end position="320"/>
    </location>
</feature>
<organism evidence="2 3">
    <name type="scientific">Arcticibacter svalbardensis MN12-7</name>
    <dbReference type="NCBI Taxonomy" id="1150600"/>
    <lineage>
        <taxon>Bacteria</taxon>
        <taxon>Pseudomonadati</taxon>
        <taxon>Bacteroidota</taxon>
        <taxon>Sphingobacteriia</taxon>
        <taxon>Sphingobacteriales</taxon>
        <taxon>Sphingobacteriaceae</taxon>
        <taxon>Arcticibacter</taxon>
    </lineage>
</organism>
<accession>R9GTV1</accession>
<dbReference type="Proteomes" id="UP000014174">
    <property type="component" value="Unassembled WGS sequence"/>
</dbReference>